<dbReference type="RefSeq" id="WP_066850834.1">
    <property type="nucleotide sequence ID" value="NZ_CP019604.1"/>
</dbReference>
<evidence type="ECO:0000313" key="2">
    <source>
        <dbReference type="Proteomes" id="UP000195807"/>
    </source>
</evidence>
<dbReference type="AlphaFoldDB" id="A0A1Z1FHL9"/>
<gene>
    <name evidence="1" type="ORF">A9D14_18340</name>
</gene>
<dbReference type="EMBL" id="CP019604">
    <property type="protein sequence ID" value="ARU18314.1"/>
    <property type="molecule type" value="Genomic_DNA"/>
</dbReference>
<dbReference type="STRING" id="450378.GCA_001661675_03683"/>
<keyword evidence="1" id="KW-0614">Plasmid</keyword>
<accession>A0A1Z1FHL9</accession>
<name>A0A1Z1FHL9_9SPHN</name>
<proteinExistence type="predicted"/>
<sequence length="235" mass="25991">MNALTPLNPIQQHIAAETERTLSHPLTFSGSEQSATILVCRSRGGVGASTLSSTIFCLAGAERKGTFIECAGMTGYAHRAHKGARFHIQNTTDMVIAEILDIRINRLDELTIIEFEPGLLHRVDEIYRKLEATLARPVYIIYVADENEEDPRIVQHLARAGLPVPLIVTKPTGAMQKSSMFVTLPRLSGDIKSTFFQRHSTLSEAIATSAQPGSKLMLNSELRAFRLQLEEYCRG</sequence>
<evidence type="ECO:0000313" key="1">
    <source>
        <dbReference type="EMBL" id="ARU18314.1"/>
    </source>
</evidence>
<protein>
    <submittedName>
        <fullName evidence="1">Uncharacterized protein</fullName>
    </submittedName>
</protein>
<dbReference type="KEGG" id="cman:A9D14_18340"/>
<organism evidence="1 2">
    <name type="scientific">Croceicoccus marinus</name>
    <dbReference type="NCBI Taxonomy" id="450378"/>
    <lineage>
        <taxon>Bacteria</taxon>
        <taxon>Pseudomonadati</taxon>
        <taxon>Pseudomonadota</taxon>
        <taxon>Alphaproteobacteria</taxon>
        <taxon>Sphingomonadales</taxon>
        <taxon>Erythrobacteraceae</taxon>
        <taxon>Croceicoccus</taxon>
    </lineage>
</organism>
<keyword evidence="2" id="KW-1185">Reference proteome</keyword>
<dbReference type="Proteomes" id="UP000195807">
    <property type="component" value="Plasmid pCME4A9II"/>
</dbReference>
<geneLocation type="plasmid" evidence="2">
    <name>pcme4a9ii</name>
</geneLocation>
<dbReference type="OrthoDB" id="9822394at2"/>
<reference evidence="1 2" key="1">
    <citation type="submission" date="2017-01" db="EMBL/GenBank/DDBJ databases">
        <title>Complete genome sequence of esterase-producing bacterium Croceicoccus marinus E4A9.</title>
        <authorList>
            <person name="Wu Y.-H."/>
            <person name="Cheng H."/>
            <person name="Xu L."/>
            <person name="Huo Y.-Y."/>
            <person name="Wang C.-S."/>
            <person name="Xu X.-W."/>
        </authorList>
    </citation>
    <scope>NUCLEOTIDE SEQUENCE [LARGE SCALE GENOMIC DNA]</scope>
    <source>
        <strain evidence="1 2">E4A9</strain>
        <plasmid evidence="2">Plasmid pcme4a9ii</plasmid>
    </source>
</reference>